<reference evidence="1 2" key="1">
    <citation type="journal article" date="2018" name="Nat. Biotechnol.">
        <title>A standardized bacterial taxonomy based on genome phylogeny substantially revises the tree of life.</title>
        <authorList>
            <person name="Parks D.H."/>
            <person name="Chuvochina M."/>
            <person name="Waite D.W."/>
            <person name="Rinke C."/>
            <person name="Skarshewski A."/>
            <person name="Chaumeil P.A."/>
            <person name="Hugenholtz P."/>
        </authorList>
    </citation>
    <scope>NUCLEOTIDE SEQUENCE [LARGE SCALE GENOMIC DNA]</scope>
    <source>
        <strain evidence="1">UBA9169</strain>
    </source>
</reference>
<dbReference type="Proteomes" id="UP000264719">
    <property type="component" value="Unassembled WGS sequence"/>
</dbReference>
<accession>A0A348W775</accession>
<dbReference type="RefSeq" id="WP_339853407.1">
    <property type="nucleotide sequence ID" value="NZ_CAXAXR010000005.1"/>
</dbReference>
<name>A0A348W775_9RHOB</name>
<dbReference type="EMBL" id="DMVW01000012">
    <property type="protein sequence ID" value="HAR50387.1"/>
    <property type="molecule type" value="Genomic_DNA"/>
</dbReference>
<protein>
    <submittedName>
        <fullName evidence="1">Uncharacterized protein</fullName>
    </submittedName>
</protein>
<organism evidence="1 2">
    <name type="scientific">Roseovarius nubinhibens</name>
    <dbReference type="NCBI Taxonomy" id="314263"/>
    <lineage>
        <taxon>Bacteria</taxon>
        <taxon>Pseudomonadati</taxon>
        <taxon>Pseudomonadota</taxon>
        <taxon>Alphaproteobacteria</taxon>
        <taxon>Rhodobacterales</taxon>
        <taxon>Roseobacteraceae</taxon>
        <taxon>Roseovarius</taxon>
    </lineage>
</organism>
<dbReference type="AlphaFoldDB" id="A0A348W775"/>
<evidence type="ECO:0000313" key="1">
    <source>
        <dbReference type="EMBL" id="HAR50387.1"/>
    </source>
</evidence>
<gene>
    <name evidence="1" type="ORF">DCS45_00740</name>
</gene>
<comment type="caution">
    <text evidence="1">The sequence shown here is derived from an EMBL/GenBank/DDBJ whole genome shotgun (WGS) entry which is preliminary data.</text>
</comment>
<sequence length="95" mass="9953">MSKLHTFDTAGLNAAKAIVSNPSDYAGHAQLRLDAYAALVAARGGVFRAENIPQMMPVEAAPDPERSELARAINRAQPAIKAAADRLRGRGGDAA</sequence>
<proteinExistence type="predicted"/>
<evidence type="ECO:0000313" key="2">
    <source>
        <dbReference type="Proteomes" id="UP000264719"/>
    </source>
</evidence>